<organism evidence="2 3">
    <name type="scientific">Brachionus plicatilis</name>
    <name type="common">Marine rotifer</name>
    <name type="synonym">Brachionus muelleri</name>
    <dbReference type="NCBI Taxonomy" id="10195"/>
    <lineage>
        <taxon>Eukaryota</taxon>
        <taxon>Metazoa</taxon>
        <taxon>Spiralia</taxon>
        <taxon>Gnathifera</taxon>
        <taxon>Rotifera</taxon>
        <taxon>Eurotatoria</taxon>
        <taxon>Monogononta</taxon>
        <taxon>Pseudotrocha</taxon>
        <taxon>Ploima</taxon>
        <taxon>Brachionidae</taxon>
        <taxon>Brachionus</taxon>
    </lineage>
</organism>
<keyword evidence="3" id="KW-1185">Reference proteome</keyword>
<dbReference type="AlphaFoldDB" id="A0A3M7SW50"/>
<reference evidence="2 3" key="1">
    <citation type="journal article" date="2018" name="Sci. Rep.">
        <title>Genomic signatures of local adaptation to the degree of environmental predictability in rotifers.</title>
        <authorList>
            <person name="Franch-Gras L."/>
            <person name="Hahn C."/>
            <person name="Garcia-Roger E.M."/>
            <person name="Carmona M.J."/>
            <person name="Serra M."/>
            <person name="Gomez A."/>
        </authorList>
    </citation>
    <scope>NUCLEOTIDE SEQUENCE [LARGE SCALE GENOMIC DNA]</scope>
    <source>
        <strain evidence="2">HYR1</strain>
    </source>
</reference>
<evidence type="ECO:0000313" key="2">
    <source>
        <dbReference type="EMBL" id="RNA39818.1"/>
    </source>
</evidence>
<gene>
    <name evidence="2" type="ORF">BpHYR1_014259</name>
</gene>
<accession>A0A3M7SW50</accession>
<feature type="transmembrane region" description="Helical" evidence="1">
    <location>
        <begin position="38"/>
        <end position="56"/>
    </location>
</feature>
<feature type="transmembrane region" description="Helical" evidence="1">
    <location>
        <begin position="9"/>
        <end position="32"/>
    </location>
</feature>
<feature type="non-terminal residue" evidence="2">
    <location>
        <position position="92"/>
    </location>
</feature>
<comment type="caution">
    <text evidence="2">The sequence shown here is derived from an EMBL/GenBank/DDBJ whole genome shotgun (WGS) entry which is preliminary data.</text>
</comment>
<evidence type="ECO:0000313" key="3">
    <source>
        <dbReference type="Proteomes" id="UP000276133"/>
    </source>
</evidence>
<keyword evidence="1" id="KW-0472">Membrane</keyword>
<keyword evidence="1" id="KW-1133">Transmembrane helix</keyword>
<dbReference type="Proteomes" id="UP000276133">
    <property type="component" value="Unassembled WGS sequence"/>
</dbReference>
<protein>
    <submittedName>
        <fullName evidence="2">Uncharacterized protein</fullName>
    </submittedName>
</protein>
<sequence length="92" mass="10985">MPTKQTGKFLLTFFTLGVIYLLTVTIILPLYSESLEEIFPSFYVLSTFMIYIRIKYLNKIKNVKFILFNVLHFFLFIAIHTKNLEIEYFQMA</sequence>
<name>A0A3M7SW50_BRAPC</name>
<evidence type="ECO:0000256" key="1">
    <source>
        <dbReference type="SAM" id="Phobius"/>
    </source>
</evidence>
<feature type="transmembrane region" description="Helical" evidence="1">
    <location>
        <begin position="63"/>
        <end position="81"/>
    </location>
</feature>
<keyword evidence="1" id="KW-0812">Transmembrane</keyword>
<dbReference type="EMBL" id="REGN01000702">
    <property type="protein sequence ID" value="RNA39818.1"/>
    <property type="molecule type" value="Genomic_DNA"/>
</dbReference>
<proteinExistence type="predicted"/>